<evidence type="ECO:0000256" key="1">
    <source>
        <dbReference type="ARBA" id="ARBA00001917"/>
    </source>
</evidence>
<dbReference type="InterPro" id="IPR029479">
    <property type="entry name" value="Nitroreductase"/>
</dbReference>
<keyword evidence="4" id="KW-0288">FMN</keyword>
<proteinExistence type="inferred from homology"/>
<gene>
    <name evidence="7" type="ORF">E0F26_10665</name>
</gene>
<dbReference type="PANTHER" id="PTHR43673:SF2">
    <property type="entry name" value="NITROREDUCTASE"/>
    <property type="match status" value="1"/>
</dbReference>
<evidence type="ECO:0000259" key="6">
    <source>
        <dbReference type="Pfam" id="PF00881"/>
    </source>
</evidence>
<keyword evidence="5" id="KW-0560">Oxidoreductase</keyword>
<dbReference type="Pfam" id="PF00881">
    <property type="entry name" value="Nitroreductase"/>
    <property type="match status" value="1"/>
</dbReference>
<keyword evidence="8" id="KW-1185">Reference proteome</keyword>
<dbReference type="InterPro" id="IPR000415">
    <property type="entry name" value="Nitroreductase-like"/>
</dbReference>
<feature type="domain" description="Nitroreductase" evidence="6">
    <location>
        <begin position="13"/>
        <end position="199"/>
    </location>
</feature>
<protein>
    <submittedName>
        <fullName evidence="7">Nitroreductase</fullName>
    </submittedName>
</protein>
<dbReference type="PANTHER" id="PTHR43673">
    <property type="entry name" value="NAD(P)H NITROREDUCTASE YDGI-RELATED"/>
    <property type="match status" value="1"/>
</dbReference>
<dbReference type="Gene3D" id="3.40.109.10">
    <property type="entry name" value="NADH Oxidase"/>
    <property type="match status" value="1"/>
</dbReference>
<comment type="cofactor">
    <cofactor evidence="1">
        <name>FMN</name>
        <dbReference type="ChEBI" id="CHEBI:58210"/>
    </cofactor>
</comment>
<sequence length="223" mass="24755">MNNAAQTFQAIVNERRSIRAFKSDPVGREVIDAVFAPALRAPSNCNTQPWFVHIVTGDKLEKLRESLPMAFATGDVAPDFPYDGVYDGVYKDRQYGAAKALYDALGIPREEKAKRQEWFLGNFRFFDAPAVAFFMLPDGFGLREACDLGMFTQTVMLGLTAQGLGSCPQTALGFMSKQIREVIDIPEHHKLMFGLSFGYPVDTPINDVVTDRTDLSSAVTFHS</sequence>
<evidence type="ECO:0000313" key="8">
    <source>
        <dbReference type="Proteomes" id="UP001317963"/>
    </source>
</evidence>
<keyword evidence="3" id="KW-0285">Flavoprotein</keyword>
<reference evidence="7 8" key="1">
    <citation type="submission" date="2019-02" db="EMBL/GenBank/DDBJ databases">
        <title>Halieaceae_genomes.</title>
        <authorList>
            <person name="Li S.-H."/>
        </authorList>
    </citation>
    <scope>NUCLEOTIDE SEQUENCE [LARGE SCALE GENOMIC DNA]</scope>
    <source>
        <strain evidence="7 8">JH123</strain>
    </source>
</reference>
<dbReference type="CDD" id="cd02136">
    <property type="entry name" value="PnbA_NfnB-like"/>
    <property type="match status" value="1"/>
</dbReference>
<dbReference type="RefSeq" id="WP_279241647.1">
    <property type="nucleotide sequence ID" value="NZ_CP036501.1"/>
</dbReference>
<dbReference type="Proteomes" id="UP001317963">
    <property type="component" value="Chromosome"/>
</dbReference>
<accession>A0ABY6Q7A1</accession>
<comment type="similarity">
    <text evidence="2">Belongs to the nitroreductase family.</text>
</comment>
<evidence type="ECO:0000256" key="3">
    <source>
        <dbReference type="ARBA" id="ARBA00022630"/>
    </source>
</evidence>
<dbReference type="EMBL" id="CP036501">
    <property type="protein sequence ID" value="UZP75169.1"/>
    <property type="molecule type" value="Genomic_DNA"/>
</dbReference>
<name>A0ABY6Q7A1_9GAMM</name>
<evidence type="ECO:0000256" key="5">
    <source>
        <dbReference type="ARBA" id="ARBA00023002"/>
    </source>
</evidence>
<evidence type="ECO:0000256" key="2">
    <source>
        <dbReference type="ARBA" id="ARBA00007118"/>
    </source>
</evidence>
<dbReference type="SUPFAM" id="SSF55469">
    <property type="entry name" value="FMN-dependent nitroreductase-like"/>
    <property type="match status" value="1"/>
</dbReference>
<evidence type="ECO:0000256" key="4">
    <source>
        <dbReference type="ARBA" id="ARBA00022643"/>
    </source>
</evidence>
<organism evidence="7 8">
    <name type="scientific">Candidatus Paraluminiphilus aquimaris</name>
    <dbReference type="NCBI Taxonomy" id="2518994"/>
    <lineage>
        <taxon>Bacteria</taxon>
        <taxon>Pseudomonadati</taxon>
        <taxon>Pseudomonadota</taxon>
        <taxon>Gammaproteobacteria</taxon>
        <taxon>Cellvibrionales</taxon>
        <taxon>Halieaceae</taxon>
        <taxon>Candidatus Paraluminiphilus</taxon>
    </lineage>
</organism>
<evidence type="ECO:0000313" key="7">
    <source>
        <dbReference type="EMBL" id="UZP75169.1"/>
    </source>
</evidence>